<reference evidence="1" key="1">
    <citation type="submission" date="2014-11" db="EMBL/GenBank/DDBJ databases">
        <authorList>
            <person name="Amaro Gonzalez C."/>
        </authorList>
    </citation>
    <scope>NUCLEOTIDE SEQUENCE</scope>
</reference>
<name>A0A0E9QN28_ANGAN</name>
<organism evidence="1">
    <name type="scientific">Anguilla anguilla</name>
    <name type="common">European freshwater eel</name>
    <name type="synonym">Muraena anguilla</name>
    <dbReference type="NCBI Taxonomy" id="7936"/>
    <lineage>
        <taxon>Eukaryota</taxon>
        <taxon>Metazoa</taxon>
        <taxon>Chordata</taxon>
        <taxon>Craniata</taxon>
        <taxon>Vertebrata</taxon>
        <taxon>Euteleostomi</taxon>
        <taxon>Actinopterygii</taxon>
        <taxon>Neopterygii</taxon>
        <taxon>Teleostei</taxon>
        <taxon>Anguilliformes</taxon>
        <taxon>Anguillidae</taxon>
        <taxon>Anguilla</taxon>
    </lineage>
</organism>
<sequence>MIDYTSGRVAVDKKMLQNSKY</sequence>
<proteinExistence type="predicted"/>
<dbReference type="EMBL" id="GBXM01090700">
    <property type="protein sequence ID" value="JAH17877.1"/>
    <property type="molecule type" value="Transcribed_RNA"/>
</dbReference>
<evidence type="ECO:0000313" key="1">
    <source>
        <dbReference type="EMBL" id="JAH17877.1"/>
    </source>
</evidence>
<reference evidence="1" key="2">
    <citation type="journal article" date="2015" name="Fish Shellfish Immunol.">
        <title>Early steps in the European eel (Anguilla anguilla)-Vibrio vulnificus interaction in the gills: Role of the RtxA13 toxin.</title>
        <authorList>
            <person name="Callol A."/>
            <person name="Pajuelo D."/>
            <person name="Ebbesson L."/>
            <person name="Teles M."/>
            <person name="MacKenzie S."/>
            <person name="Amaro C."/>
        </authorList>
    </citation>
    <scope>NUCLEOTIDE SEQUENCE</scope>
</reference>
<accession>A0A0E9QN28</accession>
<dbReference type="AlphaFoldDB" id="A0A0E9QN28"/>
<protein>
    <submittedName>
        <fullName evidence="1">Uncharacterized protein</fullName>
    </submittedName>
</protein>